<organism evidence="1 2">
    <name type="scientific">Nonomuraea fuscirosea</name>
    <dbReference type="NCBI Taxonomy" id="1291556"/>
    <lineage>
        <taxon>Bacteria</taxon>
        <taxon>Bacillati</taxon>
        <taxon>Actinomycetota</taxon>
        <taxon>Actinomycetes</taxon>
        <taxon>Streptosporangiales</taxon>
        <taxon>Streptosporangiaceae</taxon>
        <taxon>Nonomuraea</taxon>
    </lineage>
</organism>
<gene>
    <name evidence="1" type="ORF">B0I32_101574</name>
</gene>
<proteinExistence type="predicted"/>
<dbReference type="PANTHER" id="PTHR31739:SF25">
    <property type="entry name" value="(E,E)-GERANYLLINALOOL SYNTHASE"/>
    <property type="match status" value="1"/>
</dbReference>
<reference evidence="1 2" key="1">
    <citation type="submission" date="2018-03" db="EMBL/GenBank/DDBJ databases">
        <title>Genomic Encyclopedia of Type Strains, Phase III (KMG-III): the genomes of soil and plant-associated and newly described type strains.</title>
        <authorList>
            <person name="Whitman W."/>
        </authorList>
    </citation>
    <scope>NUCLEOTIDE SEQUENCE [LARGE SCALE GENOMIC DNA]</scope>
    <source>
        <strain evidence="1 2">CGMCC 4.7104</strain>
    </source>
</reference>
<dbReference type="InterPro" id="IPR050148">
    <property type="entry name" value="Terpene_synthase-like"/>
</dbReference>
<dbReference type="GO" id="GO:0000287">
    <property type="term" value="F:magnesium ion binding"/>
    <property type="evidence" value="ECO:0007669"/>
    <property type="project" value="TreeGrafter"/>
</dbReference>
<evidence type="ECO:0000313" key="1">
    <source>
        <dbReference type="EMBL" id="PRX70486.1"/>
    </source>
</evidence>
<dbReference type="EMBL" id="PVNG01000001">
    <property type="protein sequence ID" value="PRX70486.1"/>
    <property type="molecule type" value="Genomic_DNA"/>
</dbReference>
<dbReference type="Pfam" id="PF19086">
    <property type="entry name" value="Terpene_syn_C_2"/>
    <property type="match status" value="1"/>
</dbReference>
<dbReference type="GO" id="GO:0016102">
    <property type="term" value="P:diterpenoid biosynthetic process"/>
    <property type="evidence" value="ECO:0007669"/>
    <property type="project" value="TreeGrafter"/>
</dbReference>
<protein>
    <submittedName>
        <fullName evidence="1">Terpene synthase family protein</fullName>
    </submittedName>
</protein>
<dbReference type="InterPro" id="IPR008949">
    <property type="entry name" value="Isoprenoid_synthase_dom_sf"/>
</dbReference>
<dbReference type="GO" id="GO:0010333">
    <property type="term" value="F:terpene synthase activity"/>
    <property type="evidence" value="ECO:0007669"/>
    <property type="project" value="InterPro"/>
</dbReference>
<dbReference type="AlphaFoldDB" id="A0A2T0NC84"/>
<dbReference type="Proteomes" id="UP000238312">
    <property type="component" value="Unassembled WGS sequence"/>
</dbReference>
<keyword evidence="2" id="KW-1185">Reference proteome</keyword>
<dbReference type="Gene3D" id="1.10.600.10">
    <property type="entry name" value="Farnesyl Diphosphate Synthase"/>
    <property type="match status" value="1"/>
</dbReference>
<dbReference type="PANTHER" id="PTHR31739">
    <property type="entry name" value="ENT-COPALYL DIPHOSPHATE SYNTHASE, CHLOROPLASTIC"/>
    <property type="match status" value="1"/>
</dbReference>
<sequence>MGQKRYCGQVTDAASVYFRIHNDLADQLLRQSHQLAGVPPEDRGGILRTALDSAPDVARLLSPYTALFADGDSAGSRLAFSCLSAAATFPGARREQTADLGALSTILFGVDDITDNVAGEWTDRDVTALFRRLSSVLTGERIEAGPGTRPMDQALHAWQTWCDRFRGYGAAAAYAPLLAEQLELTGAAMAQERVWATGGEPWPTYEEYLPNATVTFLYHTWWLAALGICGPSPADAAVWDSVGEVTELGAACLRLANDVRTFQRERSEGKPNAVLILERAGLRTEAAVEQVSAHIRELNADFTRALTGLPAGLEWVADGQRRCVFFSGGWYMARDTHAYTVRDLAADADAHRG</sequence>
<dbReference type="SUPFAM" id="SSF48576">
    <property type="entry name" value="Terpenoid synthases"/>
    <property type="match status" value="1"/>
</dbReference>
<accession>A0A2T0NC84</accession>
<name>A0A2T0NC84_9ACTN</name>
<evidence type="ECO:0000313" key="2">
    <source>
        <dbReference type="Proteomes" id="UP000238312"/>
    </source>
</evidence>
<comment type="caution">
    <text evidence="1">The sequence shown here is derived from an EMBL/GenBank/DDBJ whole genome shotgun (WGS) entry which is preliminary data.</text>
</comment>